<dbReference type="SMART" id="SM01235">
    <property type="entry name" value="Haem_bd"/>
    <property type="match status" value="1"/>
</dbReference>
<feature type="domain" description="Haem-binding" evidence="1">
    <location>
        <begin position="10"/>
        <end position="145"/>
    </location>
</feature>
<dbReference type="AlphaFoldDB" id="A0A1I7FTD0"/>
<dbReference type="Proteomes" id="UP000199138">
    <property type="component" value="Unassembled WGS sequence"/>
</dbReference>
<sequence length="156" mass="18318">MFKKILLVLLIVFILMQFFQPEKNISEITPTTDFIMMNNPPEEVAQILQTSCYDCHSNNTKYPWYNKIAPVSYFLASHVNDGKKHLNFSEWGKYNIRQKAHALDEIIEEVEHRKMPMTSYISMHEEAAMSNEEITTLTEYLDRALGMTELQQERAH</sequence>
<dbReference type="Pfam" id="PF14376">
    <property type="entry name" value="Haem_bd"/>
    <property type="match status" value="1"/>
</dbReference>
<dbReference type="EMBL" id="FPBK01000002">
    <property type="protein sequence ID" value="SFU39266.1"/>
    <property type="molecule type" value="Genomic_DNA"/>
</dbReference>
<dbReference type="GO" id="GO:0009055">
    <property type="term" value="F:electron transfer activity"/>
    <property type="evidence" value="ECO:0007669"/>
    <property type="project" value="InterPro"/>
</dbReference>
<evidence type="ECO:0000313" key="2">
    <source>
        <dbReference type="EMBL" id="SFU39266.1"/>
    </source>
</evidence>
<keyword evidence="3" id="KW-1185">Reference proteome</keyword>
<dbReference type="STRING" id="1224947.SAMN05216480_102201"/>
<protein>
    <submittedName>
        <fullName evidence="2">Haem-binding domain-containing protein</fullName>
    </submittedName>
</protein>
<dbReference type="Gene3D" id="1.10.760.10">
    <property type="entry name" value="Cytochrome c-like domain"/>
    <property type="match status" value="1"/>
</dbReference>
<name>A0A1I7FTD0_9FLAO</name>
<gene>
    <name evidence="2" type="ORF">SAMN05216480_102201</name>
</gene>
<reference evidence="2 3" key="1">
    <citation type="submission" date="2016-10" db="EMBL/GenBank/DDBJ databases">
        <authorList>
            <person name="de Groot N.N."/>
        </authorList>
    </citation>
    <scope>NUCLEOTIDE SEQUENCE [LARGE SCALE GENOMIC DNA]</scope>
    <source>
        <strain evidence="2 3">CGMCC 1.12333</strain>
    </source>
</reference>
<dbReference type="RefSeq" id="WP_093023851.1">
    <property type="nucleotide sequence ID" value="NZ_FPBK01000002.1"/>
</dbReference>
<dbReference type="InterPro" id="IPR025992">
    <property type="entry name" value="Haem-bd"/>
</dbReference>
<dbReference type="InterPro" id="IPR036909">
    <property type="entry name" value="Cyt_c-like_dom_sf"/>
</dbReference>
<proteinExistence type="predicted"/>
<dbReference type="SUPFAM" id="SSF46626">
    <property type="entry name" value="Cytochrome c"/>
    <property type="match status" value="1"/>
</dbReference>
<organism evidence="2 3">
    <name type="scientific">Pustulibacterium marinum</name>
    <dbReference type="NCBI Taxonomy" id="1224947"/>
    <lineage>
        <taxon>Bacteria</taxon>
        <taxon>Pseudomonadati</taxon>
        <taxon>Bacteroidota</taxon>
        <taxon>Flavobacteriia</taxon>
        <taxon>Flavobacteriales</taxon>
        <taxon>Flavobacteriaceae</taxon>
        <taxon>Pustulibacterium</taxon>
    </lineage>
</organism>
<dbReference type="OrthoDB" id="196738at2"/>
<evidence type="ECO:0000313" key="3">
    <source>
        <dbReference type="Proteomes" id="UP000199138"/>
    </source>
</evidence>
<evidence type="ECO:0000259" key="1">
    <source>
        <dbReference type="SMART" id="SM01235"/>
    </source>
</evidence>
<dbReference type="GO" id="GO:0020037">
    <property type="term" value="F:heme binding"/>
    <property type="evidence" value="ECO:0007669"/>
    <property type="project" value="InterPro"/>
</dbReference>
<accession>A0A1I7FTD0</accession>